<protein>
    <recommendedName>
        <fullName evidence="3">Reverse transcriptase domain-containing protein</fullName>
    </recommendedName>
</protein>
<sequence>MDSDVMDNRLQCILAKGIECTLGKFADDAKLGGSVDLPEGRKALQRDLDQLDRWAEASCMRFNKAKCQVLHLGHNNSIQCHRLGEEWLESCLVDMGVLVDSQLNMSQQCAQVAKKANSILACIRNSVASRTRDAIVPLYSALVRPHLEYCVQVWAPHYKKDIEVLEHVQRRAMKVVKGLEHKSYEARLRELGLFSLEKRRLRGDLIALYNYLKGGCGEMGVDLFQVTSERTRGNVLKLHQGRFRLDIRKKFFTERVVRH</sequence>
<evidence type="ECO:0000313" key="2">
    <source>
        <dbReference type="Proteomes" id="UP001623348"/>
    </source>
</evidence>
<dbReference type="AlphaFoldDB" id="A0ABC9WLM5"/>
<comment type="caution">
    <text evidence="1">The sequence shown here is derived from an EMBL/GenBank/DDBJ whole genome shotgun (WGS) entry which is preliminary data.</text>
</comment>
<dbReference type="Proteomes" id="UP001623348">
    <property type="component" value="Unassembled WGS sequence"/>
</dbReference>
<evidence type="ECO:0000313" key="1">
    <source>
        <dbReference type="EMBL" id="GAB0186371.1"/>
    </source>
</evidence>
<reference evidence="1 2" key="1">
    <citation type="submission" date="2024-06" db="EMBL/GenBank/DDBJ databases">
        <title>The draft genome of Grus japonensis, version 3.</title>
        <authorList>
            <person name="Nabeshima K."/>
            <person name="Suzuki S."/>
            <person name="Onuma M."/>
        </authorList>
    </citation>
    <scope>NUCLEOTIDE SEQUENCE [LARGE SCALE GENOMIC DNA]</scope>
    <source>
        <strain evidence="1 2">451A</strain>
    </source>
</reference>
<accession>A0ABC9WLM5</accession>
<keyword evidence="2" id="KW-1185">Reference proteome</keyword>
<proteinExistence type="predicted"/>
<dbReference type="PANTHER" id="PTHR33332">
    <property type="entry name" value="REVERSE TRANSCRIPTASE DOMAIN-CONTAINING PROTEIN"/>
    <property type="match status" value="1"/>
</dbReference>
<dbReference type="EMBL" id="BAAFJT010000003">
    <property type="protein sequence ID" value="GAB0186371.1"/>
    <property type="molecule type" value="Genomic_DNA"/>
</dbReference>
<gene>
    <name evidence="1" type="ORF">GRJ2_001102400</name>
</gene>
<organism evidence="1 2">
    <name type="scientific">Grus japonensis</name>
    <name type="common">Japanese crane</name>
    <name type="synonym">Red-crowned crane</name>
    <dbReference type="NCBI Taxonomy" id="30415"/>
    <lineage>
        <taxon>Eukaryota</taxon>
        <taxon>Metazoa</taxon>
        <taxon>Chordata</taxon>
        <taxon>Craniata</taxon>
        <taxon>Vertebrata</taxon>
        <taxon>Euteleostomi</taxon>
        <taxon>Archelosauria</taxon>
        <taxon>Archosauria</taxon>
        <taxon>Dinosauria</taxon>
        <taxon>Saurischia</taxon>
        <taxon>Theropoda</taxon>
        <taxon>Coelurosauria</taxon>
        <taxon>Aves</taxon>
        <taxon>Neognathae</taxon>
        <taxon>Neoaves</taxon>
        <taxon>Gruiformes</taxon>
        <taxon>Gruidae</taxon>
        <taxon>Grus</taxon>
    </lineage>
</organism>
<dbReference type="PRINTS" id="PR01345">
    <property type="entry name" value="CERVTRCPTASE"/>
</dbReference>
<name>A0ABC9WLM5_GRUJA</name>
<evidence type="ECO:0008006" key="3">
    <source>
        <dbReference type="Google" id="ProtNLM"/>
    </source>
</evidence>